<reference evidence="2" key="1">
    <citation type="submission" date="2022-03" db="EMBL/GenBank/DDBJ databases">
        <authorList>
            <person name="Martin H S."/>
        </authorList>
    </citation>
    <scope>NUCLEOTIDE SEQUENCE</scope>
</reference>
<dbReference type="Proteomes" id="UP000837857">
    <property type="component" value="Chromosome 14"/>
</dbReference>
<accession>A0ABN8HVY7</accession>
<proteinExistence type="predicted"/>
<protein>
    <submittedName>
        <fullName evidence="2">Uncharacterized protein</fullName>
    </submittedName>
</protein>
<evidence type="ECO:0000313" key="2">
    <source>
        <dbReference type="EMBL" id="CAH2042240.1"/>
    </source>
</evidence>
<evidence type="ECO:0000313" key="3">
    <source>
        <dbReference type="Proteomes" id="UP000837857"/>
    </source>
</evidence>
<evidence type="ECO:0000256" key="1">
    <source>
        <dbReference type="SAM" id="Phobius"/>
    </source>
</evidence>
<keyword evidence="3" id="KW-1185">Reference proteome</keyword>
<dbReference type="EMBL" id="OW152826">
    <property type="protein sequence ID" value="CAH2042240.1"/>
    <property type="molecule type" value="Genomic_DNA"/>
</dbReference>
<keyword evidence="1" id="KW-0472">Membrane</keyword>
<feature type="non-terminal residue" evidence="2">
    <location>
        <position position="1"/>
    </location>
</feature>
<organism evidence="2 3">
    <name type="scientific">Iphiclides podalirius</name>
    <name type="common">scarce swallowtail</name>
    <dbReference type="NCBI Taxonomy" id="110791"/>
    <lineage>
        <taxon>Eukaryota</taxon>
        <taxon>Metazoa</taxon>
        <taxon>Ecdysozoa</taxon>
        <taxon>Arthropoda</taxon>
        <taxon>Hexapoda</taxon>
        <taxon>Insecta</taxon>
        <taxon>Pterygota</taxon>
        <taxon>Neoptera</taxon>
        <taxon>Endopterygota</taxon>
        <taxon>Lepidoptera</taxon>
        <taxon>Glossata</taxon>
        <taxon>Ditrysia</taxon>
        <taxon>Papilionoidea</taxon>
        <taxon>Papilionidae</taxon>
        <taxon>Papilioninae</taxon>
        <taxon>Iphiclides</taxon>
    </lineage>
</organism>
<name>A0ABN8HVY7_9NEOP</name>
<feature type="transmembrane region" description="Helical" evidence="1">
    <location>
        <begin position="63"/>
        <end position="82"/>
    </location>
</feature>
<sequence>MCARVRTRPQVACRRRFVAGPERMSPAGNYRRGRWPVDGDTGNYCGTRACFRFRSDTASHRRARFTTASIPSVAVVIVLFGLQPTSQKAVEVLN</sequence>
<gene>
    <name evidence="2" type="ORF">IPOD504_LOCUS3683</name>
</gene>
<keyword evidence="1" id="KW-1133">Transmembrane helix</keyword>
<keyword evidence="1" id="KW-0812">Transmembrane</keyword>